<dbReference type="Proteomes" id="UP000230088">
    <property type="component" value="Unassembled WGS sequence"/>
</dbReference>
<dbReference type="AlphaFoldDB" id="A0A2H0YLH7"/>
<comment type="caution">
    <text evidence="1">The sequence shown here is derived from an EMBL/GenBank/DDBJ whole genome shotgun (WGS) entry which is preliminary data.</text>
</comment>
<proteinExistence type="predicted"/>
<name>A0A2H0YLH7_9BACT</name>
<reference evidence="2" key="1">
    <citation type="submission" date="2017-09" db="EMBL/GenBank/DDBJ databases">
        <title>Depth-based differentiation of microbial function through sediment-hosted aquifers and enrichment of novel symbionts in the deep terrestrial subsurface.</title>
        <authorList>
            <person name="Probst A.J."/>
            <person name="Ladd B."/>
            <person name="Jarett J.K."/>
            <person name="Geller-Mcgrath D.E."/>
            <person name="Sieber C.M.K."/>
            <person name="Emerson J.B."/>
            <person name="Anantharaman K."/>
            <person name="Thomas B.C."/>
            <person name="Malmstrom R."/>
            <person name="Stieglmeier M."/>
            <person name="Klingl A."/>
            <person name="Woyke T."/>
            <person name="Ryan C.M."/>
            <person name="Banfield J.F."/>
        </authorList>
    </citation>
    <scope>NUCLEOTIDE SEQUENCE [LARGE SCALE GENOMIC DNA]</scope>
</reference>
<organism evidence="1 2">
    <name type="scientific">Candidatus Nealsonbacteria bacterium CG08_land_8_20_14_0_20_38_20</name>
    <dbReference type="NCBI Taxonomy" id="1974705"/>
    <lineage>
        <taxon>Bacteria</taxon>
        <taxon>Candidatus Nealsoniibacteriota</taxon>
    </lineage>
</organism>
<sequence>MKDFNENFARRGAAKVLRHEKSHFSRESKIAIEKLKSFLDIFSIDLFSEHEEIRKKLEQIGEEKSIMFRRALERKRENMWEGQEIQTEVYHWVKNFKNKKKFIEDCATFRV</sequence>
<gene>
    <name evidence="1" type="ORF">COT33_02505</name>
</gene>
<protein>
    <submittedName>
        <fullName evidence="1">Uncharacterized protein</fullName>
    </submittedName>
</protein>
<evidence type="ECO:0000313" key="1">
    <source>
        <dbReference type="EMBL" id="PIS39344.1"/>
    </source>
</evidence>
<evidence type="ECO:0000313" key="2">
    <source>
        <dbReference type="Proteomes" id="UP000230088"/>
    </source>
</evidence>
<accession>A0A2H0YLH7</accession>
<dbReference type="EMBL" id="PEYD01000047">
    <property type="protein sequence ID" value="PIS39344.1"/>
    <property type="molecule type" value="Genomic_DNA"/>
</dbReference>